<gene>
    <name evidence="12" type="ORF">A3770_04p33540</name>
</gene>
<sequence>MASSSSSRAVQALTAALSSDPGLLRHEEELLRGPGSLQSWLAYLEAAPASARTLVYERSLRAFPGSYKLWRAYLGHALASEPPLAPGRVSALFERALCHMHKYPVVWRLYLEFLLTPRGARCSSITRTRRAFDRSLRSLPVTQHAEWVWPLYLRFASRATTPWQTGARVYRRYLKLEPGHREEYVAFCRGRGLHGEAAGALAEALRDRSFASLAGKTRHELWLELVDLLVGHGAEAEGLDAEAVLRSGLRTTAKEMSGRLYTALADYHVRRGAFSQARDAYVEGIEGARTARDFALVFDAYARYLESMISALMEEEEEGGDDDSLDLLMAVLEDLVASRPVLLNACLLRQNPDNVREWLRRAEMVPAEDAPGVYARAVTTCAPRAPGHNSLWVAFARLYEDSEPKDLPQAREVFRRAVGVEYRTPEDLAAVWCAWVEMEIRAGAGGGRALEVAREAVAQGSACRKSQRCWMLLADLTESLCTLEETKAVYGEMIDHKLATPQVVLNFASVLEEARHYEEAFKAYERGVSAFRPPHSSSIWRAYLGKFVGRYGGRRVERARELFEGALDAAEAPELAELYRWYASFEEEHGLAKNVMTILGSALKVCPAKDKLGVLTAWVAKAKEFYGVARVRQIYQGAIEVEPPEGLGDADVRTVCLRYARLERGLGEIDRARAILRHGSQLANPKERGSGGAGYWEEWNKFEVSHGNEDTFREMLRVKRSVAAFYGQGAASSSAAPAAAGEKPSLPGFVKAETMNQGGGAQENPAAAEEEGNPEDIDIDDDEEEKEKEEKEEVLEAFEIKQKAVPQDVFGSLQPPSVANNKRKDSEKKKPFLGAAERFKRAKTTTTQ</sequence>
<evidence type="ECO:0000313" key="13">
    <source>
        <dbReference type="Proteomes" id="UP000316726"/>
    </source>
</evidence>
<dbReference type="InterPro" id="IPR011990">
    <property type="entry name" value="TPR-like_helical_dom_sf"/>
</dbReference>
<dbReference type="PANTHER" id="PTHR11246">
    <property type="entry name" value="PRE-MRNA SPLICING FACTOR"/>
    <property type="match status" value="1"/>
</dbReference>
<evidence type="ECO:0000256" key="5">
    <source>
        <dbReference type="ARBA" id="ARBA00022737"/>
    </source>
</evidence>
<feature type="compositionally biased region" description="Acidic residues" evidence="8">
    <location>
        <begin position="768"/>
        <end position="793"/>
    </location>
</feature>
<evidence type="ECO:0000256" key="6">
    <source>
        <dbReference type="ARBA" id="ARBA00023187"/>
    </source>
</evidence>
<dbReference type="STRING" id="1764295.A0A5B8MK35"/>
<dbReference type="GO" id="GO:0071007">
    <property type="term" value="C:U2-type catalytic step 2 spliceosome"/>
    <property type="evidence" value="ECO:0007669"/>
    <property type="project" value="TreeGrafter"/>
</dbReference>
<dbReference type="InterPro" id="IPR055433">
    <property type="entry name" value="HAT_Syf1-like_N"/>
</dbReference>
<evidence type="ECO:0000256" key="3">
    <source>
        <dbReference type="ARBA" id="ARBA00022664"/>
    </source>
</evidence>
<dbReference type="SUPFAM" id="SSF48452">
    <property type="entry name" value="TPR-like"/>
    <property type="match status" value="2"/>
</dbReference>
<dbReference type="PANTHER" id="PTHR11246:SF5">
    <property type="entry name" value="PRE-MRNA-SPLICING FACTOR SYF1"/>
    <property type="match status" value="1"/>
</dbReference>
<dbReference type="Pfam" id="PF23233">
    <property type="entry name" value="HAT_Syf1_CNRKL1_N"/>
    <property type="match status" value="1"/>
</dbReference>
<dbReference type="InterPro" id="IPR045075">
    <property type="entry name" value="Syf1-like"/>
</dbReference>
<dbReference type="Gene3D" id="1.25.40.10">
    <property type="entry name" value="Tetratricopeptide repeat domain"/>
    <property type="match status" value="3"/>
</dbReference>
<dbReference type="Proteomes" id="UP000316726">
    <property type="component" value="Chromosome 4"/>
</dbReference>
<comment type="subcellular location">
    <subcellularLocation>
        <location evidence="1">Nucleus</location>
    </subcellularLocation>
</comment>
<dbReference type="InterPro" id="IPR056350">
    <property type="entry name" value="HAT_Syf1_central"/>
</dbReference>
<evidence type="ECO:0000256" key="7">
    <source>
        <dbReference type="ARBA" id="ARBA00023242"/>
    </source>
</evidence>
<reference evidence="12 13" key="1">
    <citation type="submission" date="2018-07" db="EMBL/GenBank/DDBJ databases">
        <title>The complete nuclear genome of the prasinophyte Chloropicon primus (CCMP1205).</title>
        <authorList>
            <person name="Pombert J.-F."/>
            <person name="Otis C."/>
            <person name="Turmel M."/>
            <person name="Lemieux C."/>
        </authorList>
    </citation>
    <scope>NUCLEOTIDE SEQUENCE [LARGE SCALE GENOMIC DNA]</scope>
    <source>
        <strain evidence="12 13">CCMP1205</strain>
    </source>
</reference>
<evidence type="ECO:0000256" key="1">
    <source>
        <dbReference type="ARBA" id="ARBA00004123"/>
    </source>
</evidence>
<proteinExistence type="inferred from homology"/>
<dbReference type="AlphaFoldDB" id="A0A5B8MK35"/>
<dbReference type="OrthoDB" id="10067343at2759"/>
<dbReference type="EMBL" id="CP031037">
    <property type="protein sequence ID" value="QDZ20836.1"/>
    <property type="molecule type" value="Genomic_DNA"/>
</dbReference>
<feature type="compositionally biased region" description="Low complexity" evidence="8">
    <location>
        <begin position="732"/>
        <end position="741"/>
    </location>
</feature>
<organism evidence="12 13">
    <name type="scientific">Chloropicon primus</name>
    <dbReference type="NCBI Taxonomy" id="1764295"/>
    <lineage>
        <taxon>Eukaryota</taxon>
        <taxon>Viridiplantae</taxon>
        <taxon>Chlorophyta</taxon>
        <taxon>Chloropicophyceae</taxon>
        <taxon>Chloropicales</taxon>
        <taxon>Chloropicaceae</taxon>
        <taxon>Chloropicon</taxon>
    </lineage>
</organism>
<dbReference type="GO" id="GO:0000349">
    <property type="term" value="P:generation of catalytic spliceosome for first transesterification step"/>
    <property type="evidence" value="ECO:0007669"/>
    <property type="project" value="TreeGrafter"/>
</dbReference>
<dbReference type="InterPro" id="IPR055430">
    <property type="entry name" value="HAT_Syf1_CNRKL1_C"/>
</dbReference>
<evidence type="ECO:0000256" key="2">
    <source>
        <dbReference type="ARBA" id="ARBA00008644"/>
    </source>
</evidence>
<feature type="domain" description="Pre-mRNA-splicing factor Syf1-like N-terminal HAT-repeats" evidence="11">
    <location>
        <begin position="25"/>
        <end position="178"/>
    </location>
</feature>
<protein>
    <submittedName>
        <fullName evidence="12">Pre-mRNA-splicing factor SYF1</fullName>
    </submittedName>
</protein>
<dbReference type="GO" id="GO:0000974">
    <property type="term" value="C:Prp19 complex"/>
    <property type="evidence" value="ECO:0007669"/>
    <property type="project" value="TreeGrafter"/>
</dbReference>
<keyword evidence="13" id="KW-1185">Reference proteome</keyword>
<keyword evidence="6" id="KW-0508">mRNA splicing</keyword>
<dbReference type="GO" id="GO:0071014">
    <property type="term" value="C:post-mRNA release spliceosomal complex"/>
    <property type="evidence" value="ECO:0007669"/>
    <property type="project" value="TreeGrafter"/>
</dbReference>
<comment type="similarity">
    <text evidence="2">Belongs to the crooked-neck family.</text>
</comment>
<keyword evidence="3" id="KW-0507">mRNA processing</keyword>
<evidence type="ECO:0000259" key="10">
    <source>
        <dbReference type="Pfam" id="PF23231"/>
    </source>
</evidence>
<keyword evidence="5" id="KW-0677">Repeat</keyword>
<evidence type="ECO:0000313" key="12">
    <source>
        <dbReference type="EMBL" id="QDZ20836.1"/>
    </source>
</evidence>
<evidence type="ECO:0000259" key="9">
    <source>
        <dbReference type="Pfam" id="PF23220"/>
    </source>
</evidence>
<feature type="region of interest" description="Disordered" evidence="8">
    <location>
        <begin position="805"/>
        <end position="848"/>
    </location>
</feature>
<dbReference type="SMART" id="SM00386">
    <property type="entry name" value="HAT"/>
    <property type="match status" value="9"/>
</dbReference>
<evidence type="ECO:0000259" key="11">
    <source>
        <dbReference type="Pfam" id="PF23233"/>
    </source>
</evidence>
<dbReference type="InterPro" id="IPR003107">
    <property type="entry name" value="HAT"/>
</dbReference>
<feature type="domain" description="Pre-mRNA-splicing factor SYF1 central HAT repeats" evidence="9">
    <location>
        <begin position="182"/>
        <end position="370"/>
    </location>
</feature>
<feature type="region of interest" description="Disordered" evidence="8">
    <location>
        <begin position="732"/>
        <end position="793"/>
    </location>
</feature>
<name>A0A5B8MK35_9CHLO</name>
<accession>A0A5B8MK35</accession>
<dbReference type="Pfam" id="PF23220">
    <property type="entry name" value="HAT_Syf1_M"/>
    <property type="match status" value="1"/>
</dbReference>
<dbReference type="Pfam" id="PF23231">
    <property type="entry name" value="HAT_Syf1_CNRKL1_C"/>
    <property type="match status" value="1"/>
</dbReference>
<evidence type="ECO:0000256" key="8">
    <source>
        <dbReference type="SAM" id="MobiDB-lite"/>
    </source>
</evidence>
<evidence type="ECO:0000256" key="4">
    <source>
        <dbReference type="ARBA" id="ARBA00022728"/>
    </source>
</evidence>
<keyword evidence="7" id="KW-0539">Nucleus</keyword>
<feature type="domain" description="Pre-mRNA-splicing factor Syf1/CRNKL1-like C-terminal HAT-repeats" evidence="10">
    <location>
        <begin position="389"/>
        <end position="741"/>
    </location>
</feature>
<keyword evidence="4" id="KW-0747">Spliceosome</keyword>